<feature type="region of interest" description="Disordered" evidence="1">
    <location>
        <begin position="1"/>
        <end position="25"/>
    </location>
</feature>
<sequence>MAPSDKTGSELSSNTHTQEHWAKVVGPGESWKTSVEHRLLITTVCIGFDFEIPTTATGRGCLMFGYASADKLHAIASLTKDVCEQVKIDLTLDAGDDYRFEVLGPFPIHMIGYYI</sequence>
<feature type="domain" description="Nucleoplasmin-like" evidence="2">
    <location>
        <begin position="21"/>
        <end position="115"/>
    </location>
</feature>
<dbReference type="AlphaFoldDB" id="A0A8H6H696"/>
<dbReference type="OrthoDB" id="3121552at2759"/>
<accession>A0A8H6H696</accession>
<organism evidence="3 4">
    <name type="scientific">Ephemerocybe angulata</name>
    <dbReference type="NCBI Taxonomy" id="980116"/>
    <lineage>
        <taxon>Eukaryota</taxon>
        <taxon>Fungi</taxon>
        <taxon>Dikarya</taxon>
        <taxon>Basidiomycota</taxon>
        <taxon>Agaricomycotina</taxon>
        <taxon>Agaricomycetes</taxon>
        <taxon>Agaricomycetidae</taxon>
        <taxon>Agaricales</taxon>
        <taxon>Agaricineae</taxon>
        <taxon>Psathyrellaceae</taxon>
        <taxon>Ephemerocybe</taxon>
    </lineage>
</organism>
<evidence type="ECO:0000256" key="1">
    <source>
        <dbReference type="SAM" id="MobiDB-lite"/>
    </source>
</evidence>
<dbReference type="InterPro" id="IPR041232">
    <property type="entry name" value="NPL"/>
</dbReference>
<comment type="caution">
    <text evidence="3">The sequence shown here is derived from an EMBL/GenBank/DDBJ whole genome shotgun (WGS) entry which is preliminary data.</text>
</comment>
<dbReference type="EMBL" id="JACGCI010000270">
    <property type="protein sequence ID" value="KAF6741255.1"/>
    <property type="molecule type" value="Genomic_DNA"/>
</dbReference>
<dbReference type="Gene3D" id="2.60.120.340">
    <property type="entry name" value="Nucleoplasmin core domain"/>
    <property type="match status" value="1"/>
</dbReference>
<gene>
    <name evidence="3" type="ORF">DFP72DRAFT_1084554</name>
</gene>
<reference evidence="3 4" key="1">
    <citation type="submission" date="2020-07" db="EMBL/GenBank/DDBJ databases">
        <title>Comparative genomics of pyrophilous fungi reveals a link between fire events and developmental genes.</title>
        <authorList>
            <consortium name="DOE Joint Genome Institute"/>
            <person name="Steindorff A.S."/>
            <person name="Carver A."/>
            <person name="Calhoun S."/>
            <person name="Stillman K."/>
            <person name="Liu H."/>
            <person name="Lipzen A."/>
            <person name="Pangilinan J."/>
            <person name="Labutti K."/>
            <person name="Bruns T.D."/>
            <person name="Grigoriev I.V."/>
        </authorList>
    </citation>
    <scope>NUCLEOTIDE SEQUENCE [LARGE SCALE GENOMIC DNA]</scope>
    <source>
        <strain evidence="3 4">CBS 144469</strain>
    </source>
</reference>
<protein>
    <recommendedName>
        <fullName evidence="2">Nucleoplasmin-like domain-containing protein</fullName>
    </recommendedName>
</protein>
<name>A0A8H6H696_9AGAR</name>
<dbReference type="Proteomes" id="UP000521943">
    <property type="component" value="Unassembled WGS sequence"/>
</dbReference>
<evidence type="ECO:0000313" key="3">
    <source>
        <dbReference type="EMBL" id="KAF6741255.1"/>
    </source>
</evidence>
<keyword evidence="4" id="KW-1185">Reference proteome</keyword>
<dbReference type="Pfam" id="PF17800">
    <property type="entry name" value="NPL"/>
    <property type="match status" value="1"/>
</dbReference>
<proteinExistence type="predicted"/>
<evidence type="ECO:0000259" key="2">
    <source>
        <dbReference type="Pfam" id="PF17800"/>
    </source>
</evidence>
<evidence type="ECO:0000313" key="4">
    <source>
        <dbReference type="Proteomes" id="UP000521943"/>
    </source>
</evidence>